<evidence type="ECO:0000256" key="1">
    <source>
        <dbReference type="ARBA" id="ARBA00022679"/>
    </source>
</evidence>
<dbReference type="GO" id="GO:0016787">
    <property type="term" value="F:hydrolase activity"/>
    <property type="evidence" value="ECO:0007669"/>
    <property type="project" value="UniProtKB-KW"/>
</dbReference>
<evidence type="ECO:0000256" key="3">
    <source>
        <dbReference type="SAM" id="MobiDB-lite"/>
    </source>
</evidence>
<proteinExistence type="predicted"/>
<organism evidence="5 6">
    <name type="scientific">Variovorax ginsengisoli</name>
    <dbReference type="NCBI Taxonomy" id="363844"/>
    <lineage>
        <taxon>Bacteria</taxon>
        <taxon>Pseudomonadati</taxon>
        <taxon>Pseudomonadota</taxon>
        <taxon>Betaproteobacteria</taxon>
        <taxon>Burkholderiales</taxon>
        <taxon>Comamonadaceae</taxon>
        <taxon>Variovorax</taxon>
    </lineage>
</organism>
<dbReference type="EMBL" id="JAUKVY010000047">
    <property type="protein sequence ID" value="MDO1537747.1"/>
    <property type="molecule type" value="Genomic_DNA"/>
</dbReference>
<dbReference type="RefSeq" id="WP_301816185.1">
    <property type="nucleotide sequence ID" value="NZ_JAUJZH010000047.1"/>
</dbReference>
<keyword evidence="2" id="KW-0012">Acyltransferase</keyword>
<dbReference type="Proteomes" id="UP001169027">
    <property type="component" value="Unassembled WGS sequence"/>
</dbReference>
<dbReference type="PANTHER" id="PTHR36837:SF5">
    <property type="entry name" value="POLY-3-HYDROXYBUTYRATE SYNTHASE"/>
    <property type="match status" value="1"/>
</dbReference>
<sequence>MNNIAFSSKTTDAQAPLVNVGLERTPVRLSESLRAMATAAIMQPAKTIGAVGRAASELAQVAFARSSVEPAARDRRFDDPAWRDNGSYRQLMQGHLALCRETQRLVGELGLSASDEARARMVLGMVADTLAPTNTLLGNPAALRRTLDTGGASLMRGAAQLLEDWRHNGGLPASVDVSKFKVGENLATTPGDVVFRSEQLELIQYRPQTPNVHGTPLFIVPPQINKYYVWDLAPGRSLVEFLVQQGFQVFMVSWRNPTAEQANWGLQSYVLALEDAMRVTRDIARAPQVHLLGACSGGITSAALLAYLATKGSNWARSLTLLVSVLDIDTISDSSMGLFVNLETLDIARTLSGARGVLKGKDLAKVFAWLRPNELIFNYWVNNYLLGEKAPAFDVLYWNSDTTGLPARLHADFLALLKSNALAQPGSLTIAGQKLDLRDVTCDAYIVGGSTDHITPWQGCYRTRAMLGGKSEFVLSSSGHVQSIVNPQGNKKSSFVTNGGSHDTPEAFEQGGTAREGTWWPHLAAWLAGRSDAERRAARQPGSKRYPALCDAPGTYVMHEG</sequence>
<accession>A0ABT8SFT1</accession>
<keyword evidence="5" id="KW-0378">Hydrolase</keyword>
<reference evidence="5" key="1">
    <citation type="submission" date="2023-06" db="EMBL/GenBank/DDBJ databases">
        <authorList>
            <person name="Jiang Y."/>
            <person name="Liu Q."/>
        </authorList>
    </citation>
    <scope>NUCLEOTIDE SEQUENCE</scope>
    <source>
        <strain evidence="5">CGMCC 1.12090</strain>
    </source>
</reference>
<keyword evidence="6" id="KW-1185">Reference proteome</keyword>
<dbReference type="SUPFAM" id="SSF53474">
    <property type="entry name" value="alpha/beta-Hydrolases"/>
    <property type="match status" value="1"/>
</dbReference>
<dbReference type="InterPro" id="IPR029058">
    <property type="entry name" value="AB_hydrolase_fold"/>
</dbReference>
<comment type="caution">
    <text evidence="5">The sequence shown here is derived from an EMBL/GenBank/DDBJ whole genome shotgun (WGS) entry which is preliminary data.</text>
</comment>
<dbReference type="PANTHER" id="PTHR36837">
    <property type="entry name" value="POLY(3-HYDROXYALKANOATE) POLYMERASE SUBUNIT PHAC"/>
    <property type="match status" value="1"/>
</dbReference>
<dbReference type="Pfam" id="PF07167">
    <property type="entry name" value="PhaC_N"/>
    <property type="match status" value="1"/>
</dbReference>
<keyword evidence="1" id="KW-0808">Transferase</keyword>
<dbReference type="InterPro" id="IPR010941">
    <property type="entry name" value="PhaC_N"/>
</dbReference>
<gene>
    <name evidence="5" type="ORF">Q2T77_36485</name>
</gene>
<feature type="compositionally biased region" description="Polar residues" evidence="3">
    <location>
        <begin position="488"/>
        <end position="501"/>
    </location>
</feature>
<feature type="domain" description="Poly-beta-hydroxybutyrate polymerase N-terminal" evidence="4">
    <location>
        <begin position="73"/>
        <end position="242"/>
    </location>
</feature>
<evidence type="ECO:0000313" key="6">
    <source>
        <dbReference type="Proteomes" id="UP001169027"/>
    </source>
</evidence>
<evidence type="ECO:0000259" key="4">
    <source>
        <dbReference type="Pfam" id="PF07167"/>
    </source>
</evidence>
<dbReference type="InterPro" id="IPR051321">
    <property type="entry name" value="PHA/PHB_synthase"/>
</dbReference>
<feature type="region of interest" description="Disordered" evidence="3">
    <location>
        <begin position="488"/>
        <end position="514"/>
    </location>
</feature>
<dbReference type="Gene3D" id="3.40.50.1820">
    <property type="entry name" value="alpha/beta hydrolase"/>
    <property type="match status" value="1"/>
</dbReference>
<protein>
    <submittedName>
        <fullName evidence="5">Alpha/beta fold hydrolase</fullName>
    </submittedName>
</protein>
<name>A0ABT8SFT1_9BURK</name>
<evidence type="ECO:0000313" key="5">
    <source>
        <dbReference type="EMBL" id="MDO1537747.1"/>
    </source>
</evidence>
<evidence type="ECO:0000256" key="2">
    <source>
        <dbReference type="ARBA" id="ARBA00023315"/>
    </source>
</evidence>